<dbReference type="InterPro" id="IPR016181">
    <property type="entry name" value="Acyl_CoA_acyltransferase"/>
</dbReference>
<evidence type="ECO:0000256" key="2">
    <source>
        <dbReference type="ARBA" id="ARBA00023315"/>
    </source>
</evidence>
<sequence length="219" mass="24197">MASLNGQGSSAGCPSHPPTAILVLTKSIIRPYAHGDAPSLAKSANNPNVAQYLRNMFPSPYTLADAEWWIEHCLSHPKNEPHENYALIHATSGDVMGGLSIKLGGDVYCRSAELGYWIGEEYWGKGVMVQAVSAFVDWVFENVRVKDKESNEHGLLKVWAGTFGKNTGSEAVLKKIGMQFEGKLRGSVWKNGVVMDQLLYGMTWEDWRNIKAREEAAEL</sequence>
<evidence type="ECO:0000313" key="6">
    <source>
        <dbReference type="Proteomes" id="UP000800235"/>
    </source>
</evidence>
<dbReference type="PROSITE" id="PS51186">
    <property type="entry name" value="GNAT"/>
    <property type="match status" value="1"/>
</dbReference>
<dbReference type="AlphaFoldDB" id="A0A9P4NPF0"/>
<comment type="similarity">
    <text evidence="3">Belongs to the acetyltransferase family. RimJ subfamily.</text>
</comment>
<dbReference type="InterPro" id="IPR000182">
    <property type="entry name" value="GNAT_dom"/>
</dbReference>
<dbReference type="Proteomes" id="UP000800235">
    <property type="component" value="Unassembled WGS sequence"/>
</dbReference>
<dbReference type="GO" id="GO:0016747">
    <property type="term" value="F:acyltransferase activity, transferring groups other than amino-acyl groups"/>
    <property type="evidence" value="ECO:0007669"/>
    <property type="project" value="InterPro"/>
</dbReference>
<proteinExistence type="inferred from homology"/>
<dbReference type="Gene3D" id="3.40.630.30">
    <property type="match status" value="1"/>
</dbReference>
<accession>A0A9P4NPF0</accession>
<dbReference type="EMBL" id="MU007045">
    <property type="protein sequence ID" value="KAF2429640.1"/>
    <property type="molecule type" value="Genomic_DNA"/>
</dbReference>
<comment type="caution">
    <text evidence="5">The sequence shown here is derived from an EMBL/GenBank/DDBJ whole genome shotgun (WGS) entry which is preliminary data.</text>
</comment>
<evidence type="ECO:0000313" key="5">
    <source>
        <dbReference type="EMBL" id="KAF2429640.1"/>
    </source>
</evidence>
<dbReference type="PANTHER" id="PTHR43792">
    <property type="entry name" value="GNAT FAMILY, PUTATIVE (AFU_ORTHOLOGUE AFUA_3G00765)-RELATED-RELATED"/>
    <property type="match status" value="1"/>
</dbReference>
<protein>
    <submittedName>
        <fullName evidence="5">Acetyltransferase</fullName>
    </submittedName>
</protein>
<dbReference type="SUPFAM" id="SSF55729">
    <property type="entry name" value="Acyl-CoA N-acyltransferases (Nat)"/>
    <property type="match status" value="1"/>
</dbReference>
<keyword evidence="6" id="KW-1185">Reference proteome</keyword>
<dbReference type="InterPro" id="IPR051531">
    <property type="entry name" value="N-acetyltransferase"/>
</dbReference>
<organism evidence="5 6">
    <name type="scientific">Tothia fuscella</name>
    <dbReference type="NCBI Taxonomy" id="1048955"/>
    <lineage>
        <taxon>Eukaryota</taxon>
        <taxon>Fungi</taxon>
        <taxon>Dikarya</taxon>
        <taxon>Ascomycota</taxon>
        <taxon>Pezizomycotina</taxon>
        <taxon>Dothideomycetes</taxon>
        <taxon>Pleosporomycetidae</taxon>
        <taxon>Venturiales</taxon>
        <taxon>Cylindrosympodiaceae</taxon>
        <taxon>Tothia</taxon>
    </lineage>
</organism>
<feature type="domain" description="N-acetyltransferase" evidence="4">
    <location>
        <begin position="27"/>
        <end position="200"/>
    </location>
</feature>
<reference evidence="5" key="1">
    <citation type="journal article" date="2020" name="Stud. Mycol.">
        <title>101 Dothideomycetes genomes: a test case for predicting lifestyles and emergence of pathogens.</title>
        <authorList>
            <person name="Haridas S."/>
            <person name="Albert R."/>
            <person name="Binder M."/>
            <person name="Bloem J."/>
            <person name="Labutti K."/>
            <person name="Salamov A."/>
            <person name="Andreopoulos B."/>
            <person name="Baker S."/>
            <person name="Barry K."/>
            <person name="Bills G."/>
            <person name="Bluhm B."/>
            <person name="Cannon C."/>
            <person name="Castanera R."/>
            <person name="Culley D."/>
            <person name="Daum C."/>
            <person name="Ezra D."/>
            <person name="Gonzalez J."/>
            <person name="Henrissat B."/>
            <person name="Kuo A."/>
            <person name="Liang C."/>
            <person name="Lipzen A."/>
            <person name="Lutzoni F."/>
            <person name="Magnuson J."/>
            <person name="Mondo S."/>
            <person name="Nolan M."/>
            <person name="Ohm R."/>
            <person name="Pangilinan J."/>
            <person name="Park H.-J."/>
            <person name="Ramirez L."/>
            <person name="Alfaro M."/>
            <person name="Sun H."/>
            <person name="Tritt A."/>
            <person name="Yoshinaga Y."/>
            <person name="Zwiers L.-H."/>
            <person name="Turgeon B."/>
            <person name="Goodwin S."/>
            <person name="Spatafora J."/>
            <person name="Crous P."/>
            <person name="Grigoriev I."/>
        </authorList>
    </citation>
    <scope>NUCLEOTIDE SEQUENCE</scope>
    <source>
        <strain evidence="5">CBS 130266</strain>
    </source>
</reference>
<dbReference type="PANTHER" id="PTHR43792:SF8">
    <property type="entry name" value="[RIBOSOMAL PROTEIN US5]-ALANINE N-ACETYLTRANSFERASE"/>
    <property type="match status" value="1"/>
</dbReference>
<name>A0A9P4NPF0_9PEZI</name>
<evidence type="ECO:0000259" key="4">
    <source>
        <dbReference type="PROSITE" id="PS51186"/>
    </source>
</evidence>
<keyword evidence="2" id="KW-0012">Acyltransferase</keyword>
<evidence type="ECO:0000256" key="1">
    <source>
        <dbReference type="ARBA" id="ARBA00022679"/>
    </source>
</evidence>
<keyword evidence="1" id="KW-0808">Transferase</keyword>
<dbReference type="OrthoDB" id="630895at2759"/>
<evidence type="ECO:0000256" key="3">
    <source>
        <dbReference type="ARBA" id="ARBA00038502"/>
    </source>
</evidence>
<gene>
    <name evidence="5" type="ORF">EJ08DRAFT_650292</name>
</gene>
<dbReference type="Pfam" id="PF13302">
    <property type="entry name" value="Acetyltransf_3"/>
    <property type="match status" value="1"/>
</dbReference>